<evidence type="ECO:0000313" key="1">
    <source>
        <dbReference type="EMBL" id="MCE7507645.1"/>
    </source>
</evidence>
<dbReference type="EMBL" id="JAJVKT010000003">
    <property type="protein sequence ID" value="MCE7507645.1"/>
    <property type="molecule type" value="Genomic_DNA"/>
</dbReference>
<protein>
    <recommendedName>
        <fullName evidence="3">Preprotein translocase subunit SecD</fullName>
    </recommendedName>
</protein>
<gene>
    <name evidence="1" type="ORF">LZG35_03265</name>
</gene>
<proteinExistence type="predicted"/>
<name>A0A9Q3ZBV3_9GAMM</name>
<evidence type="ECO:0000313" key="2">
    <source>
        <dbReference type="Proteomes" id="UP001107961"/>
    </source>
</evidence>
<dbReference type="Proteomes" id="UP001107961">
    <property type="component" value="Unassembled WGS sequence"/>
</dbReference>
<dbReference type="AlphaFoldDB" id="A0A9Q3ZBV3"/>
<evidence type="ECO:0008006" key="3">
    <source>
        <dbReference type="Google" id="ProtNLM"/>
    </source>
</evidence>
<sequence length="87" mass="9876">MRANDILPDEQSTLNLDGVTIRKGSVGAFLVNARLWLDPATPEPQRREAERDLAELLPALEALGLFDILQVRQPSLRQWLDDQREGR</sequence>
<reference evidence="1" key="1">
    <citation type="submission" date="2022-01" db="EMBL/GenBank/DDBJ databases">
        <authorList>
            <person name="Karlyshev A.V."/>
            <person name="Jaspars M."/>
        </authorList>
    </citation>
    <scope>NUCLEOTIDE SEQUENCE</scope>
    <source>
        <strain evidence="1">AGSA3-2</strain>
    </source>
</reference>
<keyword evidence="2" id="KW-1185">Reference proteome</keyword>
<dbReference type="KEGG" id="axe:P40_08010"/>
<organism evidence="1 2">
    <name type="scientific">Alloalcanivorax xenomutans</name>
    <dbReference type="NCBI Taxonomy" id="1094342"/>
    <lineage>
        <taxon>Bacteria</taxon>
        <taxon>Pseudomonadati</taxon>
        <taxon>Pseudomonadota</taxon>
        <taxon>Gammaproteobacteria</taxon>
        <taxon>Oceanospirillales</taxon>
        <taxon>Alcanivoracaceae</taxon>
        <taxon>Alloalcanivorax</taxon>
    </lineage>
</organism>
<dbReference type="RefSeq" id="WP_022994215.1">
    <property type="nucleotide sequence ID" value="NZ_CBDDTQ010000001.1"/>
</dbReference>
<accession>A0A9Q3ZBV3</accession>
<comment type="caution">
    <text evidence="1">The sequence shown here is derived from an EMBL/GenBank/DDBJ whole genome shotgun (WGS) entry which is preliminary data.</text>
</comment>